<dbReference type="Proteomes" id="UP000828390">
    <property type="component" value="Unassembled WGS sequence"/>
</dbReference>
<gene>
    <name evidence="2" type="ORF">DPMN_030766</name>
</gene>
<evidence type="ECO:0000313" key="2">
    <source>
        <dbReference type="EMBL" id="KAH3867634.1"/>
    </source>
</evidence>
<dbReference type="OrthoDB" id="6095421at2759"/>
<dbReference type="EMBL" id="JAIWYP010000002">
    <property type="protein sequence ID" value="KAH3867634.1"/>
    <property type="molecule type" value="Genomic_DNA"/>
</dbReference>
<dbReference type="Pfam" id="PF16116">
    <property type="entry name" value="DUF4832"/>
    <property type="match status" value="1"/>
</dbReference>
<reference evidence="2" key="1">
    <citation type="journal article" date="2019" name="bioRxiv">
        <title>The Genome of the Zebra Mussel, Dreissena polymorpha: A Resource for Invasive Species Research.</title>
        <authorList>
            <person name="McCartney M.A."/>
            <person name="Auch B."/>
            <person name="Kono T."/>
            <person name="Mallez S."/>
            <person name="Zhang Y."/>
            <person name="Obille A."/>
            <person name="Becker A."/>
            <person name="Abrahante J.E."/>
            <person name="Garbe J."/>
            <person name="Badalamenti J.P."/>
            <person name="Herman A."/>
            <person name="Mangelson H."/>
            <person name="Liachko I."/>
            <person name="Sullivan S."/>
            <person name="Sone E.D."/>
            <person name="Koren S."/>
            <person name="Silverstein K.A.T."/>
            <person name="Beckman K.B."/>
            <person name="Gohl D.M."/>
        </authorList>
    </citation>
    <scope>NUCLEOTIDE SEQUENCE</scope>
    <source>
        <strain evidence="2">Duluth1</strain>
        <tissue evidence="2">Whole animal</tissue>
    </source>
</reference>
<accession>A0A9D4M0Z0</accession>
<feature type="domain" description="DUF4832" evidence="1">
    <location>
        <begin position="3"/>
        <end position="179"/>
    </location>
</feature>
<dbReference type="InterPro" id="IPR032267">
    <property type="entry name" value="DUF4832"/>
</dbReference>
<evidence type="ECO:0000313" key="3">
    <source>
        <dbReference type="Proteomes" id="UP000828390"/>
    </source>
</evidence>
<reference evidence="2" key="2">
    <citation type="submission" date="2020-11" db="EMBL/GenBank/DDBJ databases">
        <authorList>
            <person name="McCartney M.A."/>
            <person name="Auch B."/>
            <person name="Kono T."/>
            <person name="Mallez S."/>
            <person name="Becker A."/>
            <person name="Gohl D.M."/>
            <person name="Silverstein K.A.T."/>
            <person name="Koren S."/>
            <person name="Bechman K.B."/>
            <person name="Herman A."/>
            <person name="Abrahante J.E."/>
            <person name="Garbe J."/>
        </authorList>
    </citation>
    <scope>NUCLEOTIDE SEQUENCE</scope>
    <source>
        <strain evidence="2">Duluth1</strain>
        <tissue evidence="2">Whole animal</tissue>
    </source>
</reference>
<dbReference type="AlphaFoldDB" id="A0A9D4M0Z0"/>
<organism evidence="2 3">
    <name type="scientific">Dreissena polymorpha</name>
    <name type="common">Zebra mussel</name>
    <name type="synonym">Mytilus polymorpha</name>
    <dbReference type="NCBI Taxonomy" id="45954"/>
    <lineage>
        <taxon>Eukaryota</taxon>
        <taxon>Metazoa</taxon>
        <taxon>Spiralia</taxon>
        <taxon>Lophotrochozoa</taxon>
        <taxon>Mollusca</taxon>
        <taxon>Bivalvia</taxon>
        <taxon>Autobranchia</taxon>
        <taxon>Heteroconchia</taxon>
        <taxon>Euheterodonta</taxon>
        <taxon>Imparidentia</taxon>
        <taxon>Neoheterodontei</taxon>
        <taxon>Myida</taxon>
        <taxon>Dreissenoidea</taxon>
        <taxon>Dreissenidae</taxon>
        <taxon>Dreissena</taxon>
    </lineage>
</organism>
<comment type="caution">
    <text evidence="2">The sequence shown here is derived from an EMBL/GenBank/DDBJ whole genome shotgun (WGS) entry which is preliminary data.</text>
</comment>
<sequence length="203" mass="22482">MDQNMGTFKCTGDRTYMADDSRFNYVTGETNDADTPAAWSFANAVNELAKFHYSSLNTDYLKAIIDSWKHPGCYGVISAHLGYRLYLTKAILPLSVTAGGEFCYHIEINNEGYAAPNKEMEAHLLLENTGNGTLYSVMVPGVEVRNWLPGNTQTLHGTAGVPAALPIGQYKVHLVILNKVLGKTTNILFLWQMQMASKTQQRV</sequence>
<keyword evidence="3" id="KW-1185">Reference proteome</keyword>
<evidence type="ECO:0000259" key="1">
    <source>
        <dbReference type="Pfam" id="PF16116"/>
    </source>
</evidence>
<protein>
    <recommendedName>
        <fullName evidence="1">DUF4832 domain-containing protein</fullName>
    </recommendedName>
</protein>
<name>A0A9D4M0Z0_DREPO</name>
<proteinExistence type="predicted"/>